<name>A0A8H7DB01_9AGAR</name>
<dbReference type="Proteomes" id="UP000620124">
    <property type="component" value="Unassembled WGS sequence"/>
</dbReference>
<proteinExistence type="predicted"/>
<dbReference type="Pfam" id="PF18803">
    <property type="entry name" value="CxC2"/>
    <property type="match status" value="1"/>
</dbReference>
<dbReference type="InterPro" id="IPR041457">
    <property type="entry name" value="CxC2_KDZ-assoc"/>
</dbReference>
<dbReference type="OrthoDB" id="3004525at2759"/>
<evidence type="ECO:0000313" key="2">
    <source>
        <dbReference type="EMBL" id="KAF7366132.1"/>
    </source>
</evidence>
<comment type="caution">
    <text evidence="2">The sequence shown here is derived from an EMBL/GenBank/DDBJ whole genome shotgun (WGS) entry which is preliminary data.</text>
</comment>
<dbReference type="AlphaFoldDB" id="A0A8H7DB01"/>
<gene>
    <name evidence="2" type="ORF">MVEN_00490100</name>
</gene>
<evidence type="ECO:0000259" key="1">
    <source>
        <dbReference type="Pfam" id="PF18803"/>
    </source>
</evidence>
<feature type="domain" description="CxC2-like cysteine cluster KDZ transposase-associated" evidence="1">
    <location>
        <begin position="11"/>
        <end position="121"/>
    </location>
</feature>
<dbReference type="EMBL" id="JACAZI010000003">
    <property type="protein sequence ID" value="KAF7366132.1"/>
    <property type="molecule type" value="Genomic_DNA"/>
</dbReference>
<accession>A0A8H7DB01</accession>
<protein>
    <submittedName>
        <fullName evidence="2">CxC2 domain-containing protein</fullName>
    </submittedName>
</protein>
<evidence type="ECO:0000313" key="3">
    <source>
        <dbReference type="Proteomes" id="UP000620124"/>
    </source>
</evidence>
<reference evidence="2" key="1">
    <citation type="submission" date="2020-05" db="EMBL/GenBank/DDBJ databases">
        <title>Mycena genomes resolve the evolution of fungal bioluminescence.</title>
        <authorList>
            <person name="Tsai I.J."/>
        </authorList>
    </citation>
    <scope>NUCLEOTIDE SEQUENCE</scope>
    <source>
        <strain evidence="2">CCC161011</strain>
    </source>
</reference>
<keyword evidence="3" id="KW-1185">Reference proteome</keyword>
<organism evidence="2 3">
    <name type="scientific">Mycena venus</name>
    <dbReference type="NCBI Taxonomy" id="2733690"/>
    <lineage>
        <taxon>Eukaryota</taxon>
        <taxon>Fungi</taxon>
        <taxon>Dikarya</taxon>
        <taxon>Basidiomycota</taxon>
        <taxon>Agaricomycotina</taxon>
        <taxon>Agaricomycetes</taxon>
        <taxon>Agaricomycetidae</taxon>
        <taxon>Agaricales</taxon>
        <taxon>Marasmiineae</taxon>
        <taxon>Mycenaceae</taxon>
        <taxon>Mycena</taxon>
    </lineage>
</organism>
<sequence length="190" mass="21633">MLFNKKKQKCLKEIGLRVQLGHCSNDCCLEPSPLHKEFVVLHTTGINKVDVDACNCPECQLWAGAPKEQLLHAGWFPVTDNRPRTCATTDMLNHFLAETYQSKTTLYDYYMALEKLTNNTGIKPPNRYYAFRHMVHKYAHILMLKHAGRGHADFWVEGTQQGKLAVQCICCPQPGVNLPEGWEKAGPKYQ</sequence>